<reference evidence="1" key="1">
    <citation type="journal article" date="2015" name="Nature">
        <title>Complex archaea that bridge the gap between prokaryotes and eukaryotes.</title>
        <authorList>
            <person name="Spang A."/>
            <person name="Saw J.H."/>
            <person name="Jorgensen S.L."/>
            <person name="Zaremba-Niedzwiedzka K."/>
            <person name="Martijn J."/>
            <person name="Lind A.E."/>
            <person name="van Eijk R."/>
            <person name="Schleper C."/>
            <person name="Guy L."/>
            <person name="Ettema T.J."/>
        </authorList>
    </citation>
    <scope>NUCLEOTIDE SEQUENCE</scope>
</reference>
<gene>
    <name evidence="1" type="ORF">LCGC14_3104130</name>
</gene>
<organism evidence="1">
    <name type="scientific">marine sediment metagenome</name>
    <dbReference type="NCBI Taxonomy" id="412755"/>
    <lineage>
        <taxon>unclassified sequences</taxon>
        <taxon>metagenomes</taxon>
        <taxon>ecological metagenomes</taxon>
    </lineage>
</organism>
<dbReference type="AlphaFoldDB" id="A0A0F8YWX9"/>
<feature type="non-terminal residue" evidence="1">
    <location>
        <position position="1"/>
    </location>
</feature>
<comment type="caution">
    <text evidence="1">The sequence shown here is derived from an EMBL/GenBank/DDBJ whole genome shotgun (WGS) entry which is preliminary data.</text>
</comment>
<evidence type="ECO:0000313" key="1">
    <source>
        <dbReference type="EMBL" id="KKK52516.1"/>
    </source>
</evidence>
<protein>
    <submittedName>
        <fullName evidence="1">Uncharacterized protein</fullName>
    </submittedName>
</protein>
<sequence>AGLYIIDFKKQFQYIYLQQYATRNYRWDPEIIESFLVHELMHDYYKNILDPDIKMEYIKFASDYYCIESLDEILNGDPNVVIKNIGNFGPIFTRLIPYIKTKESVSTLIEESYVMNVELIYLKTCHPGISSTDTENLPTDLPVESLFNLYDYNISEDMNVFFKDIVSDNYFAEATIETRNIKFGVLHK</sequence>
<accession>A0A0F8YWX9</accession>
<name>A0A0F8YWX9_9ZZZZ</name>
<dbReference type="EMBL" id="LAZR01066980">
    <property type="protein sequence ID" value="KKK52516.1"/>
    <property type="molecule type" value="Genomic_DNA"/>
</dbReference>
<proteinExistence type="predicted"/>